<protein>
    <submittedName>
        <fullName evidence="4">CocE/NonD family hydrolase</fullName>
    </submittedName>
</protein>
<dbReference type="Gene3D" id="3.40.50.1820">
    <property type="entry name" value="alpha/beta hydrolase"/>
    <property type="match status" value="1"/>
</dbReference>
<feature type="domain" description="Xaa-Pro dipeptidyl-peptidase C-terminal" evidence="3">
    <location>
        <begin position="388"/>
        <end position="649"/>
    </location>
</feature>
<organism evidence="4 5">
    <name type="scientific">Limnobacter profundi</name>
    <dbReference type="NCBI Taxonomy" id="2732163"/>
    <lineage>
        <taxon>Bacteria</taxon>
        <taxon>Pseudomonadati</taxon>
        <taxon>Pseudomonadota</taxon>
        <taxon>Betaproteobacteria</taxon>
        <taxon>Burkholderiales</taxon>
        <taxon>Burkholderiaceae</taxon>
        <taxon>Limnobacter</taxon>
    </lineage>
</organism>
<dbReference type="Pfam" id="PF02129">
    <property type="entry name" value="Peptidase_S15"/>
    <property type="match status" value="1"/>
</dbReference>
<dbReference type="NCBIfam" id="TIGR00976">
    <property type="entry name" value="CocE_NonD"/>
    <property type="match status" value="1"/>
</dbReference>
<reference evidence="4 5" key="1">
    <citation type="submission" date="2020-05" db="EMBL/GenBank/DDBJ databases">
        <title>Compete genome of Limnobacter sp. SAORIC-580.</title>
        <authorList>
            <person name="Song J."/>
            <person name="Cho J.-C."/>
        </authorList>
    </citation>
    <scope>NUCLEOTIDE SEQUENCE [LARGE SCALE GENOMIC DNA]</scope>
    <source>
        <strain evidence="4 5">SAORIC-580</strain>
    </source>
</reference>
<dbReference type="InterPro" id="IPR013736">
    <property type="entry name" value="Xaa-Pro_dipept_C"/>
</dbReference>
<keyword evidence="5" id="KW-1185">Reference proteome</keyword>
<dbReference type="Pfam" id="PF08530">
    <property type="entry name" value="PepX_C"/>
    <property type="match status" value="1"/>
</dbReference>
<dbReference type="InterPro" id="IPR000383">
    <property type="entry name" value="Xaa-Pro-like_dom"/>
</dbReference>
<keyword evidence="1 4" id="KW-0378">Hydrolase</keyword>
<sequence>MNVSRIPIRIVQVLTVVFCFLLFACTSDSNDSENPASTGGVTASSESTRTVLMLGTRSSQSRPVQVIEANEGQWTSYERAEDFPSTVTLPKGFIRMRDGIELAYTVTLPANESAQPIPAETYPAILIQTAYNKAAGAFVPAIGGADPFMVKRGYATVVVDVRGTGNSQGVWDAFGEKEQGDYSEVVDWVISQPWSNQTVGVYGVSYLGISAILTAAKNHPAVKAAFPIVPIGDGYRDIVFTGGQVNPTFIPLWMGLVTGLGVVPFDALQTDPARGIELLVSHLLNGVVQFQVPTILKALLGENETAFDGEFWKTRSPLEQADNIKVPTFIVGGLRDLFQRSEPMWFEQLKGQTTAKLLIGPWTHIESAGIPSDGLPRDGVPTLQQIQLMWFDQYLKGMDVGADKLPNVTQYVLGHEKYVTASDWPHPGVQATEFYLRGDKSLKPEPAEAMEASSVILQAPLFGLCSSSTSQWTAGALGLLPISCNTEDTFNQIPSANFRTPVLTEDLYINGPIAADVWITTTGREAALSVRLSSYDPATGRSKSISNGLLTASHRAVDDTKSRFMNGLRIQPWHPFTKEAVLPVQPGAPMLLPVEIFSTAAVIPKGHQLQVSINSSNLPQGLQPVPQLLGGLLGAINILNSDEHRSKIVLPVVPTSALSQ</sequence>
<evidence type="ECO:0000313" key="4">
    <source>
        <dbReference type="EMBL" id="QJR29766.1"/>
    </source>
</evidence>
<dbReference type="PROSITE" id="PS51257">
    <property type="entry name" value="PROKAR_LIPOPROTEIN"/>
    <property type="match status" value="1"/>
</dbReference>
<dbReference type="InterPro" id="IPR050585">
    <property type="entry name" value="Xaa-Pro_dipeptidyl-ppase/CocE"/>
</dbReference>
<dbReference type="InterPro" id="IPR005674">
    <property type="entry name" value="CocE/Ser_esterase"/>
</dbReference>
<dbReference type="PANTHER" id="PTHR43056">
    <property type="entry name" value="PEPTIDASE S9 PROLYL OLIGOPEPTIDASE"/>
    <property type="match status" value="1"/>
</dbReference>
<proteinExistence type="predicted"/>
<keyword evidence="2" id="KW-0732">Signal</keyword>
<dbReference type="SUPFAM" id="SSF49785">
    <property type="entry name" value="Galactose-binding domain-like"/>
    <property type="match status" value="1"/>
</dbReference>
<dbReference type="Gene3D" id="1.10.3020.10">
    <property type="entry name" value="alpha-amino acid ester hydrolase ( Helical cap domain)"/>
    <property type="match status" value="1"/>
</dbReference>
<name>A0ABX6N6W2_9BURK</name>
<evidence type="ECO:0000256" key="1">
    <source>
        <dbReference type="ARBA" id="ARBA00022801"/>
    </source>
</evidence>
<accession>A0ABX6N6W2</accession>
<dbReference type="GO" id="GO:0016787">
    <property type="term" value="F:hydrolase activity"/>
    <property type="evidence" value="ECO:0007669"/>
    <property type="project" value="UniProtKB-KW"/>
</dbReference>
<evidence type="ECO:0000259" key="3">
    <source>
        <dbReference type="SMART" id="SM00939"/>
    </source>
</evidence>
<feature type="chain" id="PRO_5045147571" evidence="2">
    <location>
        <begin position="30"/>
        <end position="660"/>
    </location>
</feature>
<evidence type="ECO:0000256" key="2">
    <source>
        <dbReference type="SAM" id="SignalP"/>
    </source>
</evidence>
<dbReference type="SMART" id="SM00939">
    <property type="entry name" value="PepX_C"/>
    <property type="match status" value="1"/>
</dbReference>
<dbReference type="InterPro" id="IPR008979">
    <property type="entry name" value="Galactose-bd-like_sf"/>
</dbReference>
<evidence type="ECO:0000313" key="5">
    <source>
        <dbReference type="Proteomes" id="UP000501130"/>
    </source>
</evidence>
<dbReference type="Proteomes" id="UP000501130">
    <property type="component" value="Chromosome"/>
</dbReference>
<dbReference type="InterPro" id="IPR029058">
    <property type="entry name" value="AB_hydrolase_fold"/>
</dbReference>
<dbReference type="EMBL" id="CP053084">
    <property type="protein sequence ID" value="QJR29766.1"/>
    <property type="molecule type" value="Genomic_DNA"/>
</dbReference>
<dbReference type="PANTHER" id="PTHR43056:SF10">
    <property type="entry name" value="COCE_NOND FAMILY, PUTATIVE (AFU_ORTHOLOGUE AFUA_7G00600)-RELATED"/>
    <property type="match status" value="1"/>
</dbReference>
<feature type="signal peptide" evidence="2">
    <location>
        <begin position="1"/>
        <end position="29"/>
    </location>
</feature>
<gene>
    <name evidence="4" type="ORF">HKT17_08590</name>
</gene>
<dbReference type="Gene3D" id="2.60.120.260">
    <property type="entry name" value="Galactose-binding domain-like"/>
    <property type="match status" value="1"/>
</dbReference>
<dbReference type="SUPFAM" id="SSF53474">
    <property type="entry name" value="alpha/beta-Hydrolases"/>
    <property type="match status" value="1"/>
</dbReference>